<dbReference type="AlphaFoldDB" id="A0A2I1C9H0"/>
<dbReference type="GeneID" id="36537202"/>
<evidence type="ECO:0008006" key="3">
    <source>
        <dbReference type="Google" id="ProtNLM"/>
    </source>
</evidence>
<dbReference type="OrthoDB" id="4454461at2759"/>
<dbReference type="RefSeq" id="XP_024682858.1">
    <property type="nucleotide sequence ID" value="XM_024829876.1"/>
</dbReference>
<accession>A0A2I1C9H0</accession>
<dbReference type="VEuPathDB" id="FungiDB:P174DRAFT_460356"/>
<gene>
    <name evidence="1" type="ORF">P174DRAFT_460356</name>
</gene>
<protein>
    <recommendedName>
        <fullName evidence="3">F-box domain-containing protein</fullName>
    </recommendedName>
</protein>
<name>A0A2I1C9H0_ASPN1</name>
<comment type="caution">
    <text evidence="1">The sequence shown here is derived from an EMBL/GenBank/DDBJ whole genome shotgun (WGS) entry which is preliminary data.</text>
</comment>
<evidence type="ECO:0000313" key="1">
    <source>
        <dbReference type="EMBL" id="PKX94263.1"/>
    </source>
</evidence>
<proteinExistence type="predicted"/>
<dbReference type="OMA" id="PWNEMED"/>
<sequence length="306" mass="35375">MHDYGKLPEYPAILCLDERTFQKIYQHLSLVDQVCLSLSCKELFYLFGSTIVQHKDLKFPRLLRIRNPILCVNSRDVPRNQLLLRLENRHWAYCARCLKLHPRKEFPRHLLRRSALERSCTYYAGIADLCPCISLTVRGRDQLIKILKSPAKPKTQYGLFRYDVSDGRDPSLSHCCSFSTRTGYVVRVVLVLDIKAGQLCLTGRHTISFYSSNAHLTAEPTFACPHRDLLSLVPENLAANDLQMYQTLISSKPHQDLLSLIPGKLMNQSVFWVLRNLGSCEWPADYPWLNQCRLTGAWFLLNESYW</sequence>
<evidence type="ECO:0000313" key="2">
    <source>
        <dbReference type="Proteomes" id="UP000234474"/>
    </source>
</evidence>
<reference evidence="2" key="1">
    <citation type="journal article" date="2018" name="Proc. Natl. Acad. Sci. U.S.A.">
        <title>Linking secondary metabolites to gene clusters through genome sequencing of six diverse Aspergillus species.</title>
        <authorList>
            <person name="Kaerboelling I."/>
            <person name="Vesth T.C."/>
            <person name="Frisvad J.C."/>
            <person name="Nybo J.L."/>
            <person name="Theobald S."/>
            <person name="Kuo A."/>
            <person name="Bowyer P."/>
            <person name="Matsuda Y."/>
            <person name="Mondo S."/>
            <person name="Lyhne E.K."/>
            <person name="Kogle M.E."/>
            <person name="Clum A."/>
            <person name="Lipzen A."/>
            <person name="Salamov A."/>
            <person name="Ngan C.Y."/>
            <person name="Daum C."/>
            <person name="Chiniquy J."/>
            <person name="Barry K."/>
            <person name="LaButti K."/>
            <person name="Haridas S."/>
            <person name="Simmons B.A."/>
            <person name="Magnuson J.K."/>
            <person name="Mortensen U.H."/>
            <person name="Larsen T.O."/>
            <person name="Grigoriev I.V."/>
            <person name="Baker S.E."/>
            <person name="Andersen M.R."/>
        </authorList>
    </citation>
    <scope>NUCLEOTIDE SEQUENCE [LARGE SCALE GENOMIC DNA]</scope>
    <source>
        <strain evidence="2">IBT 16806</strain>
    </source>
</reference>
<dbReference type="Proteomes" id="UP000234474">
    <property type="component" value="Unassembled WGS sequence"/>
</dbReference>
<dbReference type="EMBL" id="MSZS01000004">
    <property type="protein sequence ID" value="PKX94263.1"/>
    <property type="molecule type" value="Genomic_DNA"/>
</dbReference>
<keyword evidence="2" id="KW-1185">Reference proteome</keyword>
<organism evidence="1 2">
    <name type="scientific">Aspergillus novofumigatus (strain IBT 16806)</name>
    <dbReference type="NCBI Taxonomy" id="1392255"/>
    <lineage>
        <taxon>Eukaryota</taxon>
        <taxon>Fungi</taxon>
        <taxon>Dikarya</taxon>
        <taxon>Ascomycota</taxon>
        <taxon>Pezizomycotina</taxon>
        <taxon>Eurotiomycetes</taxon>
        <taxon>Eurotiomycetidae</taxon>
        <taxon>Eurotiales</taxon>
        <taxon>Aspergillaceae</taxon>
        <taxon>Aspergillus</taxon>
        <taxon>Aspergillus subgen. Fumigati</taxon>
    </lineage>
</organism>